<accession>A0A1E2URT4</accession>
<dbReference type="InterPro" id="IPR001633">
    <property type="entry name" value="EAL_dom"/>
</dbReference>
<dbReference type="GO" id="GO:0003824">
    <property type="term" value="F:catalytic activity"/>
    <property type="evidence" value="ECO:0007669"/>
    <property type="project" value="UniProtKB-ARBA"/>
</dbReference>
<dbReference type="Gene3D" id="3.30.70.270">
    <property type="match status" value="1"/>
</dbReference>
<organism evidence="8 9">
    <name type="scientific">Candidatus Thiodiazotropha endoloripes</name>
    <dbReference type="NCBI Taxonomy" id="1818881"/>
    <lineage>
        <taxon>Bacteria</taxon>
        <taxon>Pseudomonadati</taxon>
        <taxon>Pseudomonadota</taxon>
        <taxon>Gammaproteobacteria</taxon>
        <taxon>Chromatiales</taxon>
        <taxon>Sedimenticolaceae</taxon>
        <taxon>Candidatus Thiodiazotropha</taxon>
    </lineage>
</organism>
<feature type="domain" description="PAS" evidence="4">
    <location>
        <begin position="252"/>
        <end position="324"/>
    </location>
</feature>
<evidence type="ECO:0000256" key="3">
    <source>
        <dbReference type="SAM" id="Phobius"/>
    </source>
</evidence>
<dbReference type="CDD" id="cd00130">
    <property type="entry name" value="PAS"/>
    <property type="match status" value="1"/>
</dbReference>
<dbReference type="SMART" id="SM00267">
    <property type="entry name" value="GGDEF"/>
    <property type="match status" value="1"/>
</dbReference>
<dbReference type="STRING" id="1818881.A3196_12215"/>
<dbReference type="EMBL" id="LVJZ01000003">
    <property type="protein sequence ID" value="ODB97453.1"/>
    <property type="molecule type" value="Genomic_DNA"/>
</dbReference>
<dbReference type="CDD" id="cd01949">
    <property type="entry name" value="GGDEF"/>
    <property type="match status" value="1"/>
</dbReference>
<feature type="transmembrane region" description="Helical" evidence="3">
    <location>
        <begin position="31"/>
        <end position="48"/>
    </location>
</feature>
<keyword evidence="3" id="KW-0472">Membrane</keyword>
<dbReference type="AlphaFoldDB" id="A0A1E2URT4"/>
<evidence type="ECO:0000259" key="4">
    <source>
        <dbReference type="PROSITE" id="PS50112"/>
    </source>
</evidence>
<proteinExistence type="predicted"/>
<dbReference type="InterPro" id="IPR052155">
    <property type="entry name" value="Biofilm_reg_signaling"/>
</dbReference>
<dbReference type="SUPFAM" id="SSF55785">
    <property type="entry name" value="PYP-like sensor domain (PAS domain)"/>
    <property type="match status" value="1"/>
</dbReference>
<evidence type="ECO:0000259" key="5">
    <source>
        <dbReference type="PROSITE" id="PS50113"/>
    </source>
</evidence>
<dbReference type="Pfam" id="PF00563">
    <property type="entry name" value="EAL"/>
    <property type="match status" value="1"/>
</dbReference>
<dbReference type="InterPro" id="IPR000160">
    <property type="entry name" value="GGDEF_dom"/>
</dbReference>
<dbReference type="SMART" id="SM00086">
    <property type="entry name" value="PAC"/>
    <property type="match status" value="1"/>
</dbReference>
<name>A0A1E2URT4_9GAMM</name>
<dbReference type="SMART" id="SM00052">
    <property type="entry name" value="EAL"/>
    <property type="match status" value="1"/>
</dbReference>
<feature type="domain" description="GGDEF" evidence="7">
    <location>
        <begin position="412"/>
        <end position="545"/>
    </location>
</feature>
<gene>
    <name evidence="8" type="ORF">A3196_12215</name>
</gene>
<dbReference type="SUPFAM" id="SSF55073">
    <property type="entry name" value="Nucleotide cyclase"/>
    <property type="match status" value="1"/>
</dbReference>
<feature type="coiled-coil region" evidence="2">
    <location>
        <begin position="225"/>
        <end position="255"/>
    </location>
</feature>
<comment type="cofactor">
    <cofactor evidence="1">
        <name>Mg(2+)</name>
        <dbReference type="ChEBI" id="CHEBI:18420"/>
    </cofactor>
</comment>
<dbReference type="InterPro" id="IPR035965">
    <property type="entry name" value="PAS-like_dom_sf"/>
</dbReference>
<dbReference type="RefSeq" id="WP_162273692.1">
    <property type="nucleotide sequence ID" value="NZ_LVJZ01000003.1"/>
</dbReference>
<dbReference type="Pfam" id="PF08447">
    <property type="entry name" value="PAS_3"/>
    <property type="match status" value="1"/>
</dbReference>
<keyword evidence="2" id="KW-0175">Coiled coil</keyword>
<dbReference type="PANTHER" id="PTHR44757:SF2">
    <property type="entry name" value="BIOFILM ARCHITECTURE MAINTENANCE PROTEIN MBAA"/>
    <property type="match status" value="1"/>
</dbReference>
<protein>
    <recommendedName>
        <fullName evidence="10">Diguanylate cyclase</fullName>
    </recommendedName>
</protein>
<dbReference type="PROSITE" id="PS50112">
    <property type="entry name" value="PAS"/>
    <property type="match status" value="1"/>
</dbReference>
<evidence type="ECO:0000259" key="7">
    <source>
        <dbReference type="PROSITE" id="PS50887"/>
    </source>
</evidence>
<dbReference type="Pfam" id="PF00990">
    <property type="entry name" value="GGDEF"/>
    <property type="match status" value="1"/>
</dbReference>
<dbReference type="InterPro" id="IPR001610">
    <property type="entry name" value="PAC"/>
</dbReference>
<dbReference type="CDD" id="cd01948">
    <property type="entry name" value="EAL"/>
    <property type="match status" value="1"/>
</dbReference>
<evidence type="ECO:0008006" key="10">
    <source>
        <dbReference type="Google" id="ProtNLM"/>
    </source>
</evidence>
<dbReference type="InterPro" id="IPR029787">
    <property type="entry name" value="Nucleotide_cyclase"/>
</dbReference>
<evidence type="ECO:0000259" key="6">
    <source>
        <dbReference type="PROSITE" id="PS50883"/>
    </source>
</evidence>
<dbReference type="PANTHER" id="PTHR44757">
    <property type="entry name" value="DIGUANYLATE CYCLASE DGCP"/>
    <property type="match status" value="1"/>
</dbReference>
<dbReference type="InterPro" id="IPR035919">
    <property type="entry name" value="EAL_sf"/>
</dbReference>
<dbReference type="Gene3D" id="3.20.20.450">
    <property type="entry name" value="EAL domain"/>
    <property type="match status" value="1"/>
</dbReference>
<dbReference type="InterPro" id="IPR000014">
    <property type="entry name" value="PAS"/>
</dbReference>
<dbReference type="Proteomes" id="UP000094849">
    <property type="component" value="Unassembled WGS sequence"/>
</dbReference>
<dbReference type="Gene3D" id="3.30.450.20">
    <property type="entry name" value="PAS domain"/>
    <property type="match status" value="1"/>
</dbReference>
<keyword evidence="3" id="KW-0812">Transmembrane</keyword>
<feature type="transmembrane region" description="Helical" evidence="3">
    <location>
        <begin position="54"/>
        <end position="73"/>
    </location>
</feature>
<dbReference type="InterPro" id="IPR000700">
    <property type="entry name" value="PAS-assoc_C"/>
</dbReference>
<evidence type="ECO:0000313" key="9">
    <source>
        <dbReference type="Proteomes" id="UP000094849"/>
    </source>
</evidence>
<dbReference type="FunFam" id="3.30.70.270:FF:000001">
    <property type="entry name" value="Diguanylate cyclase domain protein"/>
    <property type="match status" value="1"/>
</dbReference>
<dbReference type="PROSITE" id="PS50887">
    <property type="entry name" value="GGDEF"/>
    <property type="match status" value="1"/>
</dbReference>
<feature type="domain" description="EAL" evidence="6">
    <location>
        <begin position="554"/>
        <end position="808"/>
    </location>
</feature>
<dbReference type="SUPFAM" id="SSF141868">
    <property type="entry name" value="EAL domain-like"/>
    <property type="match status" value="1"/>
</dbReference>
<feature type="transmembrane region" description="Helical" evidence="3">
    <location>
        <begin position="119"/>
        <end position="148"/>
    </location>
</feature>
<dbReference type="PROSITE" id="PS50113">
    <property type="entry name" value="PAC"/>
    <property type="match status" value="1"/>
</dbReference>
<feature type="domain" description="PAC" evidence="5">
    <location>
        <begin position="328"/>
        <end position="380"/>
    </location>
</feature>
<dbReference type="InterPro" id="IPR013655">
    <property type="entry name" value="PAS_fold_3"/>
</dbReference>
<comment type="caution">
    <text evidence="8">The sequence shown here is derived from an EMBL/GenBank/DDBJ whole genome shotgun (WGS) entry which is preliminary data.</text>
</comment>
<keyword evidence="3" id="KW-1133">Transmembrane helix</keyword>
<dbReference type="PROSITE" id="PS50883">
    <property type="entry name" value="EAL"/>
    <property type="match status" value="1"/>
</dbReference>
<dbReference type="SMART" id="SM00091">
    <property type="entry name" value="PAS"/>
    <property type="match status" value="1"/>
</dbReference>
<evidence type="ECO:0000256" key="1">
    <source>
        <dbReference type="ARBA" id="ARBA00001946"/>
    </source>
</evidence>
<evidence type="ECO:0000256" key="2">
    <source>
        <dbReference type="SAM" id="Coils"/>
    </source>
</evidence>
<dbReference type="InterPro" id="IPR043128">
    <property type="entry name" value="Rev_trsase/Diguanyl_cyclase"/>
</dbReference>
<sequence length="811" mass="92293">MSKTKTSKQSERVKTLIAEEQTRILFQQAPISNATVYAVATLFYFILIPHIDSGIVEIWVISLFATATFRLVLWALRRRDPRKMTTKQWQRAYLFGCLMVGVAWSLIVPHIYLTDNLTVAIGLCMLLFGIVASAVVILSVYLPAFVVYVYPQLLTLIGTLLFYGDFAHNTLAIATFAYLVMTTLFTRNVHRNLVENIGLEVQNRRLIDELSEEVRSRETTIDLRTSELQDKNSALSKEINEREQAESALRKSEERFELAMRGANDGVYDWNLKTNEIYYSPRWKKMLGYEDDELSNDFSTWENLVENKDRERSWVMLSDYIEGKRDNFHIEFKMRHKDGHWVDILSRAFLVRDAEGNAIRTVGTHVDISEKKRQEAHILKQAHYDGLTGLPNRFLAMDRLTQLLKETDRDHQMIAVLFLDLDGFKRVNDTLGHETGDRLLVQAAERLKSAVRDADSVCRLGGDEFVVLLRNLSELTDAKAVAGNLIAQFRDPFTLDDRELVVTTSIGISIYPSDGVTPTELLRNADTAMYHSKEQGRNTFNFYTSEMNLNISRSLEVEEQLQGAHKRQEFSVLYQPVIDMRSNRVVGAEALLRWNNPALGMVSPDEFIPIAEQTGVILEIGRYVLQQAVINALQWQEMIDNEFRISINLSPRQFRDVKLVEFISDLLEHSGLKAEALILEITEGVLMSGQREIVAALDRLHSKGIGLAMDDFGTGYSSLSHLRNYPFDVLKIDRSFINDLMIDAADWELVNASVLMAHGMGLEVVAEGVETEDQLKQLQNMQCDLAQGFLFNKPITAEAFTSMLQDSVSLS</sequence>
<dbReference type="NCBIfam" id="TIGR00254">
    <property type="entry name" value="GGDEF"/>
    <property type="match status" value="1"/>
</dbReference>
<evidence type="ECO:0000313" key="8">
    <source>
        <dbReference type="EMBL" id="ODB97453.1"/>
    </source>
</evidence>
<dbReference type="NCBIfam" id="TIGR00229">
    <property type="entry name" value="sensory_box"/>
    <property type="match status" value="1"/>
</dbReference>
<keyword evidence="9" id="KW-1185">Reference proteome</keyword>
<reference evidence="8 9" key="1">
    <citation type="submission" date="2016-03" db="EMBL/GenBank/DDBJ databases">
        <title>Chemosynthetic sulphur-oxidizing symbionts of marine invertebrate animals are capable of nitrogen fixation.</title>
        <authorList>
            <person name="Petersen J.M."/>
            <person name="Kemper A."/>
            <person name="Gruber-Vodicka H."/>
            <person name="Cardini U."/>
            <person name="Geest Mvander."/>
            <person name="Kleiner M."/>
            <person name="Bulgheresi S."/>
            <person name="Fussmann M."/>
            <person name="Herbold C."/>
            <person name="Seah B.K.B."/>
            <person name="Antony C.Paul."/>
            <person name="Liu D."/>
            <person name="Belitz A."/>
            <person name="Weber M."/>
        </authorList>
    </citation>
    <scope>NUCLEOTIDE SEQUENCE [LARGE SCALE GENOMIC DNA]</scope>
    <source>
        <strain evidence="8">G_D</strain>
    </source>
</reference>
<feature type="transmembrane region" description="Helical" evidence="3">
    <location>
        <begin position="93"/>
        <end position="113"/>
    </location>
</feature>